<evidence type="ECO:0000256" key="2">
    <source>
        <dbReference type="ARBA" id="ARBA00022630"/>
    </source>
</evidence>
<name>K0X6A2_9BACT</name>
<evidence type="ECO:0000256" key="3">
    <source>
        <dbReference type="ARBA" id="ARBA00022643"/>
    </source>
</evidence>
<dbReference type="PANTHER" id="PTHR43425">
    <property type="entry name" value="OXYGEN-INSENSITIVE NADPH NITROREDUCTASE"/>
    <property type="match status" value="1"/>
</dbReference>
<dbReference type="SUPFAM" id="SSF55469">
    <property type="entry name" value="FMN-dependent nitroreductase-like"/>
    <property type="match status" value="1"/>
</dbReference>
<gene>
    <name evidence="6" type="ORF">HMPREF9448_01816</name>
</gene>
<dbReference type="HOGENOM" id="CLU_070764_0_3_10"/>
<dbReference type="Proteomes" id="UP000006044">
    <property type="component" value="Unassembled WGS sequence"/>
</dbReference>
<keyword evidence="4" id="KW-0560">Oxidoreductase</keyword>
<keyword evidence="2" id="KW-0285">Flavoprotein</keyword>
<dbReference type="Pfam" id="PF00881">
    <property type="entry name" value="Nitroreductase"/>
    <property type="match status" value="1"/>
</dbReference>
<evidence type="ECO:0000256" key="4">
    <source>
        <dbReference type="ARBA" id="ARBA00023002"/>
    </source>
</evidence>
<dbReference type="Gene3D" id="3.40.109.10">
    <property type="entry name" value="NADH Oxidase"/>
    <property type="match status" value="1"/>
</dbReference>
<keyword evidence="3" id="KW-0288">FMN</keyword>
<comment type="caution">
    <text evidence="6">The sequence shown here is derived from an EMBL/GenBank/DDBJ whole genome shotgun (WGS) entry which is preliminary data.</text>
</comment>
<dbReference type="RefSeq" id="WP_008862275.1">
    <property type="nucleotide sequence ID" value="NZ_JH815205.1"/>
</dbReference>
<evidence type="ECO:0000313" key="6">
    <source>
        <dbReference type="EMBL" id="EJZ63169.1"/>
    </source>
</evidence>
<protein>
    <recommendedName>
        <fullName evidence="5">Nitroreductase domain-containing protein</fullName>
    </recommendedName>
</protein>
<comment type="similarity">
    <text evidence="1">Belongs to the flavin oxidoreductase frp family.</text>
</comment>
<dbReference type="InterPro" id="IPR016446">
    <property type="entry name" value="Flavin_OxRdtase_Frp"/>
</dbReference>
<dbReference type="GO" id="GO:0016491">
    <property type="term" value="F:oxidoreductase activity"/>
    <property type="evidence" value="ECO:0007669"/>
    <property type="project" value="UniProtKB-KW"/>
</dbReference>
<dbReference type="GeneID" id="77849046"/>
<dbReference type="EMBL" id="ADLE01000014">
    <property type="protein sequence ID" value="EJZ63169.1"/>
    <property type="molecule type" value="Genomic_DNA"/>
</dbReference>
<feature type="domain" description="Nitroreductase" evidence="5">
    <location>
        <begin position="9"/>
        <end position="164"/>
    </location>
</feature>
<dbReference type="STRING" id="742726.HMPREF9448_01816"/>
<dbReference type="PATRIC" id="fig|742726.3.peg.1903"/>
<keyword evidence="7" id="KW-1185">Reference proteome</keyword>
<dbReference type="AlphaFoldDB" id="K0X6A2"/>
<dbReference type="InterPro" id="IPR029479">
    <property type="entry name" value="Nitroreductase"/>
</dbReference>
<evidence type="ECO:0000313" key="7">
    <source>
        <dbReference type="Proteomes" id="UP000006044"/>
    </source>
</evidence>
<proteinExistence type="inferred from homology"/>
<reference evidence="6 7" key="1">
    <citation type="submission" date="2012-08" db="EMBL/GenBank/DDBJ databases">
        <title>The Genome Sequence of Barnesiella intestinihominis YIT 11860.</title>
        <authorList>
            <consortium name="The Broad Institute Genome Sequencing Platform"/>
            <person name="Earl A."/>
            <person name="Ward D."/>
            <person name="Feldgarden M."/>
            <person name="Gevers D."/>
            <person name="Morotomi M."/>
            <person name="Walker B."/>
            <person name="Young S.K."/>
            <person name="Zeng Q."/>
            <person name="Gargeya S."/>
            <person name="Fitzgerald M."/>
            <person name="Haas B."/>
            <person name="Abouelleil A."/>
            <person name="Alvarado L."/>
            <person name="Arachchi H.M."/>
            <person name="Berlin A.M."/>
            <person name="Chapman S.B."/>
            <person name="Goldberg J."/>
            <person name="Griggs A."/>
            <person name="Gujja S."/>
            <person name="Hansen M."/>
            <person name="Howarth C."/>
            <person name="Imamovic A."/>
            <person name="Larimer J."/>
            <person name="McCowen C."/>
            <person name="Montmayeur A."/>
            <person name="Murphy C."/>
            <person name="Neiman D."/>
            <person name="Pearson M."/>
            <person name="Priest M."/>
            <person name="Roberts A."/>
            <person name="Saif S."/>
            <person name="Shea T."/>
            <person name="Sisk P."/>
            <person name="Sykes S."/>
            <person name="Wortman J."/>
            <person name="Nusbaum C."/>
            <person name="Birren B."/>
        </authorList>
    </citation>
    <scope>NUCLEOTIDE SEQUENCE [LARGE SCALE GENOMIC DNA]</scope>
    <source>
        <strain evidence="6 7">YIT 11860</strain>
    </source>
</reference>
<evidence type="ECO:0000256" key="1">
    <source>
        <dbReference type="ARBA" id="ARBA00008366"/>
    </source>
</evidence>
<dbReference type="PANTHER" id="PTHR43425:SF2">
    <property type="entry name" value="OXYGEN-INSENSITIVE NADPH NITROREDUCTASE"/>
    <property type="match status" value="1"/>
</dbReference>
<dbReference type="eggNOG" id="COG0778">
    <property type="taxonomic scope" value="Bacteria"/>
</dbReference>
<evidence type="ECO:0000259" key="5">
    <source>
        <dbReference type="Pfam" id="PF00881"/>
    </source>
</evidence>
<organism evidence="6 7">
    <name type="scientific">Barnesiella intestinihominis YIT 11860</name>
    <dbReference type="NCBI Taxonomy" id="742726"/>
    <lineage>
        <taxon>Bacteria</taxon>
        <taxon>Pseudomonadati</taxon>
        <taxon>Bacteroidota</taxon>
        <taxon>Bacteroidia</taxon>
        <taxon>Bacteroidales</taxon>
        <taxon>Barnesiellaceae</taxon>
        <taxon>Barnesiella</taxon>
    </lineage>
</organism>
<dbReference type="InterPro" id="IPR000415">
    <property type="entry name" value="Nitroreductase-like"/>
</dbReference>
<sequence>MKTIEETLLNRTSVRRYEYDKIPSETLDFIYRAIANTPTSYNGQQFSVIAIDDQSIKEELYAITNQKQIKTCATLLVFCADYHKIDILAQKKRIDNPHFENTLDGVMVGIIDAALAMQNAVVAAQAAGLGSCCVGYARTANPEKIAEILKLPEGTFVVCALTLGIPRE</sequence>
<accession>K0X6A2</accession>